<reference evidence="10 11" key="1">
    <citation type="submission" date="2019-01" db="EMBL/GenBank/DDBJ databases">
        <title>Ktedonosporobacter rubrisoli SCAWS-G2.</title>
        <authorList>
            <person name="Huang Y."/>
            <person name="Yan B."/>
        </authorList>
    </citation>
    <scope>NUCLEOTIDE SEQUENCE [LARGE SCALE GENOMIC DNA]</scope>
    <source>
        <strain evidence="10 11">SCAWS-G2</strain>
    </source>
</reference>
<keyword evidence="3" id="KW-0813">Transport</keyword>
<feature type="transmembrane region" description="Helical" evidence="8">
    <location>
        <begin position="305"/>
        <end position="327"/>
    </location>
</feature>
<dbReference type="Gene3D" id="1.20.1250.20">
    <property type="entry name" value="MFS general substrate transporter like domains"/>
    <property type="match status" value="1"/>
</dbReference>
<dbReference type="InterPro" id="IPR036259">
    <property type="entry name" value="MFS_trans_sf"/>
</dbReference>
<dbReference type="SUPFAM" id="SSF103473">
    <property type="entry name" value="MFS general substrate transporter"/>
    <property type="match status" value="1"/>
</dbReference>
<feature type="domain" description="Major facilitator superfamily (MFS) profile" evidence="9">
    <location>
        <begin position="20"/>
        <end position="460"/>
    </location>
</feature>
<feature type="transmembrane region" description="Helical" evidence="8">
    <location>
        <begin position="208"/>
        <end position="225"/>
    </location>
</feature>
<dbReference type="RefSeq" id="WP_129892300.1">
    <property type="nucleotide sequence ID" value="NZ_CP035758.1"/>
</dbReference>
<proteinExistence type="inferred from homology"/>
<name>A0A4P6JZP2_KTERU</name>
<dbReference type="CDD" id="cd17321">
    <property type="entry name" value="MFS_MMR_MDR_like"/>
    <property type="match status" value="1"/>
</dbReference>
<feature type="transmembrane region" description="Helical" evidence="8">
    <location>
        <begin position="54"/>
        <end position="74"/>
    </location>
</feature>
<dbReference type="Pfam" id="PF07690">
    <property type="entry name" value="MFS_1"/>
    <property type="match status" value="1"/>
</dbReference>
<feature type="transmembrane region" description="Helical" evidence="8">
    <location>
        <begin position="364"/>
        <end position="390"/>
    </location>
</feature>
<keyword evidence="11" id="KW-1185">Reference proteome</keyword>
<dbReference type="InterPro" id="IPR004638">
    <property type="entry name" value="EmrB-like"/>
</dbReference>
<keyword evidence="4" id="KW-1003">Cell membrane</keyword>
<accession>A0A4P6JZP2</accession>
<dbReference type="PROSITE" id="PS50850">
    <property type="entry name" value="MFS"/>
    <property type="match status" value="1"/>
</dbReference>
<feature type="transmembrane region" description="Helical" evidence="8">
    <location>
        <begin position="339"/>
        <end position="358"/>
    </location>
</feature>
<evidence type="ECO:0000256" key="3">
    <source>
        <dbReference type="ARBA" id="ARBA00022448"/>
    </source>
</evidence>
<evidence type="ECO:0000256" key="4">
    <source>
        <dbReference type="ARBA" id="ARBA00022475"/>
    </source>
</evidence>
<feature type="transmembrane region" description="Helical" evidence="8">
    <location>
        <begin position="86"/>
        <end position="105"/>
    </location>
</feature>
<dbReference type="GO" id="GO:0022857">
    <property type="term" value="F:transmembrane transporter activity"/>
    <property type="evidence" value="ECO:0007669"/>
    <property type="project" value="InterPro"/>
</dbReference>
<feature type="transmembrane region" description="Helical" evidence="8">
    <location>
        <begin position="276"/>
        <end position="299"/>
    </location>
</feature>
<keyword evidence="7 8" id="KW-0472">Membrane</keyword>
<feature type="transmembrane region" description="Helical" evidence="8">
    <location>
        <begin position="21"/>
        <end position="42"/>
    </location>
</feature>
<evidence type="ECO:0000256" key="5">
    <source>
        <dbReference type="ARBA" id="ARBA00022692"/>
    </source>
</evidence>
<evidence type="ECO:0000313" key="10">
    <source>
        <dbReference type="EMBL" id="QBD81239.1"/>
    </source>
</evidence>
<feature type="transmembrane region" description="Helical" evidence="8">
    <location>
        <begin position="177"/>
        <end position="196"/>
    </location>
</feature>
<evidence type="ECO:0000256" key="1">
    <source>
        <dbReference type="ARBA" id="ARBA00004651"/>
    </source>
</evidence>
<dbReference type="InterPro" id="IPR011701">
    <property type="entry name" value="MFS"/>
</dbReference>
<keyword evidence="5 8" id="KW-0812">Transmembrane</keyword>
<dbReference type="GO" id="GO:0005886">
    <property type="term" value="C:plasma membrane"/>
    <property type="evidence" value="ECO:0007669"/>
    <property type="project" value="UniProtKB-SubCell"/>
</dbReference>
<dbReference type="KEGG" id="kbs:EPA93_36785"/>
<dbReference type="Gene3D" id="1.20.1720.10">
    <property type="entry name" value="Multidrug resistance protein D"/>
    <property type="match status" value="1"/>
</dbReference>
<dbReference type="OrthoDB" id="146360at2"/>
<evidence type="ECO:0000256" key="7">
    <source>
        <dbReference type="ARBA" id="ARBA00023136"/>
    </source>
</evidence>
<evidence type="ECO:0000259" key="9">
    <source>
        <dbReference type="PROSITE" id="PS50850"/>
    </source>
</evidence>
<dbReference type="NCBIfam" id="TIGR00711">
    <property type="entry name" value="efflux_EmrB"/>
    <property type="match status" value="1"/>
</dbReference>
<evidence type="ECO:0000313" key="11">
    <source>
        <dbReference type="Proteomes" id="UP000290365"/>
    </source>
</evidence>
<dbReference type="PANTHER" id="PTHR42718:SF9">
    <property type="entry name" value="MAJOR FACILITATOR SUPERFAMILY MULTIDRUG TRANSPORTER MFSC"/>
    <property type="match status" value="1"/>
</dbReference>
<comment type="similarity">
    <text evidence="2">Belongs to the major facilitator superfamily. EmrB family.</text>
</comment>
<sequence length="478" mass="50248">MKSSSEMVADKQAKRGGTLALIALCLGYFMVILDSTIVNVVAPVLETQLNTTHIAVQWVIDSYLLVFASLLLTVGALGDRLGNKGIFLLGLIVFTVASALCGLAASVEILIAARVFQGIGAALLVPPSLALLNHTFETPQERVRAIGVWGGVAGIAAATGPVVGGLLINWLGWRSTFLVNVPVGLLGFLLTARFVGTSPRLAQRGFDIPAQLAGIVALGTLTFAFNEGSHLGWQAWPIWSSLLVCGLAIVAFLLIERRASSPMLPLGLFSSASFSAANIVGVLLNFGFYGQLFIINLFFQQIKGYSPLLTGLALLPESGLVWFASWLSGRVSARVGPRVPMVIGSLIGAAGFMVMCIVDRNTPFLITCIALMGIGFGMSFNMPAMTTTCIESAPRERSSIASAVLNAGRQAGSALGVALLGSLVGSISAFIPGMRVAMIIAGLVFLIAAGLSFFAVRKIEPARSFVVQVDKHPVELKS</sequence>
<dbReference type="EMBL" id="CP035758">
    <property type="protein sequence ID" value="QBD81239.1"/>
    <property type="molecule type" value="Genomic_DNA"/>
</dbReference>
<keyword evidence="6 8" id="KW-1133">Transmembrane helix</keyword>
<dbReference type="AlphaFoldDB" id="A0A4P6JZP2"/>
<feature type="transmembrane region" description="Helical" evidence="8">
    <location>
        <begin position="145"/>
        <end position="171"/>
    </location>
</feature>
<dbReference type="PANTHER" id="PTHR42718">
    <property type="entry name" value="MAJOR FACILITATOR SUPERFAMILY MULTIDRUG TRANSPORTER MFSC"/>
    <property type="match status" value="1"/>
</dbReference>
<evidence type="ECO:0000256" key="8">
    <source>
        <dbReference type="SAM" id="Phobius"/>
    </source>
</evidence>
<feature type="transmembrane region" description="Helical" evidence="8">
    <location>
        <begin position="111"/>
        <end position="133"/>
    </location>
</feature>
<feature type="transmembrane region" description="Helical" evidence="8">
    <location>
        <begin position="437"/>
        <end position="456"/>
    </location>
</feature>
<evidence type="ECO:0000256" key="2">
    <source>
        <dbReference type="ARBA" id="ARBA00008537"/>
    </source>
</evidence>
<evidence type="ECO:0000256" key="6">
    <source>
        <dbReference type="ARBA" id="ARBA00022989"/>
    </source>
</evidence>
<comment type="subcellular location">
    <subcellularLocation>
        <location evidence="1">Cell membrane</location>
        <topology evidence="1">Multi-pass membrane protein</topology>
    </subcellularLocation>
</comment>
<dbReference type="InterPro" id="IPR020846">
    <property type="entry name" value="MFS_dom"/>
</dbReference>
<dbReference type="Proteomes" id="UP000290365">
    <property type="component" value="Chromosome"/>
</dbReference>
<protein>
    <submittedName>
        <fullName evidence="10">DHA2 family efflux MFS transporter permease subunit</fullName>
    </submittedName>
</protein>
<organism evidence="10 11">
    <name type="scientific">Ktedonosporobacter rubrisoli</name>
    <dbReference type="NCBI Taxonomy" id="2509675"/>
    <lineage>
        <taxon>Bacteria</taxon>
        <taxon>Bacillati</taxon>
        <taxon>Chloroflexota</taxon>
        <taxon>Ktedonobacteria</taxon>
        <taxon>Ktedonobacterales</taxon>
        <taxon>Ktedonosporobacteraceae</taxon>
        <taxon>Ktedonosporobacter</taxon>
    </lineage>
</organism>
<feature type="transmembrane region" description="Helical" evidence="8">
    <location>
        <begin position="237"/>
        <end position="255"/>
    </location>
</feature>
<gene>
    <name evidence="10" type="ORF">EPA93_36785</name>
</gene>
<feature type="transmembrane region" description="Helical" evidence="8">
    <location>
        <begin position="411"/>
        <end position="431"/>
    </location>
</feature>